<dbReference type="EMBL" id="JAPZVQ010000002">
    <property type="protein sequence ID" value="MDA1384246.1"/>
    <property type="molecule type" value="Genomic_DNA"/>
</dbReference>
<gene>
    <name evidence="4" type="ORF">J2S69_003043</name>
    <name evidence="3" type="ORF">O2L01_04560</name>
</gene>
<proteinExistence type="predicted"/>
<dbReference type="EMBL" id="JAVDYD010000001">
    <property type="protein sequence ID" value="MDR7339324.1"/>
    <property type="molecule type" value="Genomic_DNA"/>
</dbReference>
<feature type="transmembrane region" description="Helical" evidence="2">
    <location>
        <begin position="171"/>
        <end position="194"/>
    </location>
</feature>
<evidence type="ECO:0000256" key="1">
    <source>
        <dbReference type="SAM" id="MobiDB-lite"/>
    </source>
</evidence>
<evidence type="ECO:0000313" key="3">
    <source>
        <dbReference type="EMBL" id="MDA1384246.1"/>
    </source>
</evidence>
<accession>A0A9X3PEZ8</accession>
<dbReference type="AlphaFoldDB" id="A0A9X3PEZ8"/>
<feature type="region of interest" description="Disordered" evidence="1">
    <location>
        <begin position="1"/>
        <end position="31"/>
    </location>
</feature>
<evidence type="ECO:0000256" key="2">
    <source>
        <dbReference type="SAM" id="Phobius"/>
    </source>
</evidence>
<reference evidence="3" key="1">
    <citation type="submission" date="2022-12" db="EMBL/GenBank/DDBJ databases">
        <title>Gycomyces niveus sp.nov., a novel actinomycete isolated from soil in Shouguang.</title>
        <authorList>
            <person name="Yang X."/>
        </authorList>
    </citation>
    <scope>NUCLEOTIDE SEQUENCE</scope>
    <source>
        <strain evidence="3">DSM 44724</strain>
    </source>
</reference>
<protein>
    <submittedName>
        <fullName evidence="3">Uncharacterized protein</fullName>
    </submittedName>
</protein>
<organism evidence="3 5">
    <name type="scientific">Glycomyces lechevalierae</name>
    <dbReference type="NCBI Taxonomy" id="256034"/>
    <lineage>
        <taxon>Bacteria</taxon>
        <taxon>Bacillati</taxon>
        <taxon>Actinomycetota</taxon>
        <taxon>Actinomycetes</taxon>
        <taxon>Glycomycetales</taxon>
        <taxon>Glycomycetaceae</taxon>
        <taxon>Glycomyces</taxon>
    </lineage>
</organism>
<dbReference type="RefSeq" id="WP_270120675.1">
    <property type="nucleotide sequence ID" value="NZ_BAAAOM010000004.1"/>
</dbReference>
<keyword evidence="2" id="KW-0812">Transmembrane</keyword>
<keyword evidence="2" id="KW-1133">Transmembrane helix</keyword>
<name>A0A9X3PEZ8_9ACTN</name>
<evidence type="ECO:0000313" key="6">
    <source>
        <dbReference type="Proteomes" id="UP001183604"/>
    </source>
</evidence>
<reference evidence="4 6" key="2">
    <citation type="submission" date="2023-07" db="EMBL/GenBank/DDBJ databases">
        <title>Sequencing the genomes of 1000 actinobacteria strains.</title>
        <authorList>
            <person name="Klenk H.-P."/>
        </authorList>
    </citation>
    <scope>NUCLEOTIDE SEQUENCE [LARGE SCALE GENOMIC DNA]</scope>
    <source>
        <strain evidence="4 6">DSM 44724</strain>
    </source>
</reference>
<comment type="caution">
    <text evidence="3">The sequence shown here is derived from an EMBL/GenBank/DDBJ whole genome shotgun (WGS) entry which is preliminary data.</text>
</comment>
<evidence type="ECO:0000313" key="5">
    <source>
        <dbReference type="Proteomes" id="UP001145799"/>
    </source>
</evidence>
<keyword evidence="6" id="KW-1185">Reference proteome</keyword>
<feature type="transmembrane region" description="Helical" evidence="2">
    <location>
        <begin position="200"/>
        <end position="221"/>
    </location>
</feature>
<dbReference type="Proteomes" id="UP001183604">
    <property type="component" value="Unassembled WGS sequence"/>
</dbReference>
<evidence type="ECO:0000313" key="4">
    <source>
        <dbReference type="EMBL" id="MDR7339324.1"/>
    </source>
</evidence>
<sequence length="417" mass="44802">MSEKGDRVAKHGFTSLDDVDPNPKSAYRDRDGRGYVAPGFLARFDPAAAVTKGDSPDLDPSLGKALLDLFVCTDERAEGTGVVLLDGRAVAAGDGRYQAEVEPGRHRLEVQGYDATTTEFEAVAGERVCFTTGQGAAVRHHIEFRTELRRVTGRDGFMPVMSAKAANASGIGCLMSIAALPVIVGAGIAMAFVSGTIAEVALSVVLLLGLAALVAGFTMGVKTTGRLHKRAKATRLESHRVATGGAIAFPGPVDAQEWVKERGARGVLLVSDLFLYRLTRTSDGAEYTGSGEHLAFAHAAGPRVWIDGIEAPADWASWHYPLTPGEHRFAVEYGDSEARHEFTVKVKDVPDLTVVHVPVQVFKLWDADTAAPAELPPRITHSVQREAKSTLAKLNRNESANDVWVPTRYWTARPPQA</sequence>
<keyword evidence="2" id="KW-0472">Membrane</keyword>
<dbReference type="Proteomes" id="UP001145799">
    <property type="component" value="Unassembled WGS sequence"/>
</dbReference>